<dbReference type="RefSeq" id="XP_025368903.1">
    <property type="nucleotide sequence ID" value="XM_025514178.1"/>
</dbReference>
<accession>A0A316VZA5</accession>
<dbReference type="GeneID" id="37036048"/>
<sequence>MQPTVQHPSAPVDPIHDLEESASIVGGSQRAEDAVGSHTLSLTTVAGSGEADERLNQSGVYVYACCPPSVASRCDRQLSSQISDS</sequence>
<evidence type="ECO:0000256" key="1">
    <source>
        <dbReference type="SAM" id="MobiDB-lite"/>
    </source>
</evidence>
<dbReference type="AlphaFoldDB" id="A0A316VZA5"/>
<dbReference type="EMBL" id="KZ819388">
    <property type="protein sequence ID" value="PWN41743.1"/>
    <property type="molecule type" value="Genomic_DNA"/>
</dbReference>
<keyword evidence="3" id="KW-1185">Reference proteome</keyword>
<dbReference type="InParanoid" id="A0A316VZA5"/>
<name>A0A316VZA5_9BASI</name>
<feature type="region of interest" description="Disordered" evidence="1">
    <location>
        <begin position="1"/>
        <end position="31"/>
    </location>
</feature>
<gene>
    <name evidence="2" type="ORF">IE81DRAFT_324235</name>
</gene>
<evidence type="ECO:0000313" key="2">
    <source>
        <dbReference type="EMBL" id="PWN41743.1"/>
    </source>
</evidence>
<organism evidence="2 3">
    <name type="scientific">Ceraceosorus guamensis</name>
    <dbReference type="NCBI Taxonomy" id="1522189"/>
    <lineage>
        <taxon>Eukaryota</taxon>
        <taxon>Fungi</taxon>
        <taxon>Dikarya</taxon>
        <taxon>Basidiomycota</taxon>
        <taxon>Ustilaginomycotina</taxon>
        <taxon>Exobasidiomycetes</taxon>
        <taxon>Ceraceosorales</taxon>
        <taxon>Ceraceosoraceae</taxon>
        <taxon>Ceraceosorus</taxon>
    </lineage>
</organism>
<protein>
    <submittedName>
        <fullName evidence="2">Uncharacterized protein</fullName>
    </submittedName>
</protein>
<dbReference type="Proteomes" id="UP000245783">
    <property type="component" value="Unassembled WGS sequence"/>
</dbReference>
<evidence type="ECO:0000313" key="3">
    <source>
        <dbReference type="Proteomes" id="UP000245783"/>
    </source>
</evidence>
<proteinExistence type="predicted"/>
<reference evidence="2 3" key="1">
    <citation type="journal article" date="2018" name="Mol. Biol. Evol.">
        <title>Broad Genomic Sampling Reveals a Smut Pathogenic Ancestry of the Fungal Clade Ustilaginomycotina.</title>
        <authorList>
            <person name="Kijpornyongpan T."/>
            <person name="Mondo S.J."/>
            <person name="Barry K."/>
            <person name="Sandor L."/>
            <person name="Lee J."/>
            <person name="Lipzen A."/>
            <person name="Pangilinan J."/>
            <person name="LaButti K."/>
            <person name="Hainaut M."/>
            <person name="Henrissat B."/>
            <person name="Grigoriev I.V."/>
            <person name="Spatafora J.W."/>
            <person name="Aime M.C."/>
        </authorList>
    </citation>
    <scope>NUCLEOTIDE SEQUENCE [LARGE SCALE GENOMIC DNA]</scope>
    <source>
        <strain evidence="2 3">MCA 4658</strain>
    </source>
</reference>